<gene>
    <name evidence="1" type="ORF">OVY01_20885</name>
</gene>
<reference evidence="1" key="1">
    <citation type="submission" date="2022-11" db="EMBL/GenBank/DDBJ databases">
        <title>Robbsia betulipollinis sp. nov., isolated from pollen of birch (Betula pendula).</title>
        <authorList>
            <person name="Shi H."/>
            <person name="Ambika Manirajan B."/>
            <person name="Ratering S."/>
            <person name="Geissler-Plaum R."/>
            <person name="Schnell S."/>
        </authorList>
    </citation>
    <scope>NUCLEOTIDE SEQUENCE</scope>
    <source>
        <strain evidence="1">Bb-Pol-6</strain>
    </source>
</reference>
<accession>A0ABT3ZSS0</accession>
<comment type="caution">
    <text evidence="1">The sequence shown here is derived from an EMBL/GenBank/DDBJ whole genome shotgun (WGS) entry which is preliminary data.</text>
</comment>
<dbReference type="EMBL" id="JAPMXC010000010">
    <property type="protein sequence ID" value="MCY0389606.1"/>
    <property type="molecule type" value="Genomic_DNA"/>
</dbReference>
<name>A0ABT3ZSS0_9BURK</name>
<evidence type="ECO:0008006" key="3">
    <source>
        <dbReference type="Google" id="ProtNLM"/>
    </source>
</evidence>
<dbReference type="Gene3D" id="1.10.10.10">
    <property type="entry name" value="Winged helix-like DNA-binding domain superfamily/Winged helix DNA-binding domain"/>
    <property type="match status" value="1"/>
</dbReference>
<dbReference type="Proteomes" id="UP001082899">
    <property type="component" value="Unassembled WGS sequence"/>
</dbReference>
<organism evidence="1 2">
    <name type="scientific">Robbsia betulipollinis</name>
    <dbReference type="NCBI Taxonomy" id="2981849"/>
    <lineage>
        <taxon>Bacteria</taxon>
        <taxon>Pseudomonadati</taxon>
        <taxon>Pseudomonadota</taxon>
        <taxon>Betaproteobacteria</taxon>
        <taxon>Burkholderiales</taxon>
        <taxon>Burkholderiaceae</taxon>
        <taxon>Robbsia</taxon>
    </lineage>
</organism>
<evidence type="ECO:0000313" key="2">
    <source>
        <dbReference type="Proteomes" id="UP001082899"/>
    </source>
</evidence>
<dbReference type="RefSeq" id="WP_267849499.1">
    <property type="nucleotide sequence ID" value="NZ_JAPMXC010000010.1"/>
</dbReference>
<sequence length="97" mass="10472">MTAHTHSRHSRTKSAAFHALTLNFFSATQQAVMNEFPTSRAAMTRDEIAEATGMRLSSVCGRVRELMDKGHLVDRGQKKGPHGVLQQLVGLPTGGAA</sequence>
<protein>
    <recommendedName>
        <fullName evidence="3">Winged helix-turn-helix domain-containing protein</fullName>
    </recommendedName>
</protein>
<keyword evidence="2" id="KW-1185">Reference proteome</keyword>
<dbReference type="InterPro" id="IPR036390">
    <property type="entry name" value="WH_DNA-bd_sf"/>
</dbReference>
<proteinExistence type="predicted"/>
<dbReference type="InterPro" id="IPR036388">
    <property type="entry name" value="WH-like_DNA-bd_sf"/>
</dbReference>
<dbReference type="SUPFAM" id="SSF46785">
    <property type="entry name" value="Winged helix' DNA-binding domain"/>
    <property type="match status" value="1"/>
</dbReference>
<evidence type="ECO:0000313" key="1">
    <source>
        <dbReference type="EMBL" id="MCY0389606.1"/>
    </source>
</evidence>